<name>A0A062U2Y3_9PROT</name>
<gene>
    <name evidence="3" type="ORF">HY29_07110</name>
</gene>
<dbReference type="EMBL" id="AWFF01000109">
    <property type="protein sequence ID" value="KCZ50525.1"/>
    <property type="molecule type" value="Genomic_DNA"/>
</dbReference>
<sequence>MRILIAAAALALLPIACVSQPPMPDASLSEAQQAEDMAAITALLEAQDEAWNRGDIPGFMAGYWKSPDLRFASGGNIVRGWQATLDRYVARYGSADTMGHLTTYDNEIVLLSSDAAVVHGRWKLDMNGAEPSGLYTLVLRKIAGQWRITSDTTTSAD</sequence>
<comment type="caution">
    <text evidence="3">The sequence shown here is derived from an EMBL/GenBank/DDBJ whole genome shotgun (WGS) entry which is preliminary data.</text>
</comment>
<dbReference type="InterPro" id="IPR032710">
    <property type="entry name" value="NTF2-like_dom_sf"/>
</dbReference>
<dbReference type="OrthoDB" id="120856at2"/>
<dbReference type="Pfam" id="PF14534">
    <property type="entry name" value="DUF4440"/>
    <property type="match status" value="1"/>
</dbReference>
<evidence type="ECO:0000259" key="2">
    <source>
        <dbReference type="Pfam" id="PF14534"/>
    </source>
</evidence>
<dbReference type="InterPro" id="IPR027843">
    <property type="entry name" value="DUF4440"/>
</dbReference>
<feature type="signal peptide" evidence="1">
    <location>
        <begin position="1"/>
        <end position="19"/>
    </location>
</feature>
<keyword evidence="4" id="KW-1185">Reference proteome</keyword>
<evidence type="ECO:0000256" key="1">
    <source>
        <dbReference type="SAM" id="SignalP"/>
    </source>
</evidence>
<dbReference type="eggNOG" id="COG4319">
    <property type="taxonomic scope" value="Bacteria"/>
</dbReference>
<organism evidence="3 4">
    <name type="scientific">Hyphomonas beringensis</name>
    <dbReference type="NCBI Taxonomy" id="1280946"/>
    <lineage>
        <taxon>Bacteria</taxon>
        <taxon>Pseudomonadati</taxon>
        <taxon>Pseudomonadota</taxon>
        <taxon>Alphaproteobacteria</taxon>
        <taxon>Hyphomonadales</taxon>
        <taxon>Hyphomonadaceae</taxon>
        <taxon>Hyphomonas</taxon>
    </lineage>
</organism>
<dbReference type="STRING" id="1280946.HY29_07110"/>
<dbReference type="AlphaFoldDB" id="A0A062U2Y3"/>
<dbReference type="PATRIC" id="fig|1280946.3.peg.3520"/>
<proteinExistence type="predicted"/>
<protein>
    <recommendedName>
        <fullName evidence="2">DUF4440 domain-containing protein</fullName>
    </recommendedName>
</protein>
<evidence type="ECO:0000313" key="3">
    <source>
        <dbReference type="EMBL" id="KCZ50525.1"/>
    </source>
</evidence>
<dbReference type="RefSeq" id="WP_034799754.1">
    <property type="nucleotide sequence ID" value="NZ_AWFF01000109.1"/>
</dbReference>
<dbReference type="Gene3D" id="3.10.450.50">
    <property type="match status" value="1"/>
</dbReference>
<evidence type="ECO:0000313" key="4">
    <source>
        <dbReference type="Proteomes" id="UP000027037"/>
    </source>
</evidence>
<accession>A0A062U2Y3</accession>
<feature type="domain" description="DUF4440" evidence="2">
    <location>
        <begin position="40"/>
        <end position="148"/>
    </location>
</feature>
<dbReference type="Proteomes" id="UP000027037">
    <property type="component" value="Unassembled WGS sequence"/>
</dbReference>
<feature type="chain" id="PRO_5001617978" description="DUF4440 domain-containing protein" evidence="1">
    <location>
        <begin position="20"/>
        <end position="157"/>
    </location>
</feature>
<keyword evidence="1" id="KW-0732">Signal</keyword>
<dbReference type="SUPFAM" id="SSF54427">
    <property type="entry name" value="NTF2-like"/>
    <property type="match status" value="1"/>
</dbReference>
<reference evidence="3 4" key="1">
    <citation type="journal article" date="2014" name="Antonie Van Leeuwenhoek">
        <title>Hyphomonas beringensis sp. nov. and Hyphomonas chukchiensis sp. nov., isolated from surface seawater of the Bering Sea and Chukchi Sea.</title>
        <authorList>
            <person name="Li C."/>
            <person name="Lai Q."/>
            <person name="Li G."/>
            <person name="Dong C."/>
            <person name="Wang J."/>
            <person name="Liao Y."/>
            <person name="Shao Z."/>
        </authorList>
    </citation>
    <scope>NUCLEOTIDE SEQUENCE [LARGE SCALE GENOMIC DNA]</scope>
    <source>
        <strain evidence="3 4">25B14_1</strain>
    </source>
</reference>